<sequence>MSFESIISHMNDHHQSNLIDLCKKFGAVKDPKGVRLVGVDFEGLDIAYNDKENLRIEFPKKANEETLKDAIIELCMSAKTKKDLSGVAREAKEFMLSFNSVSLATLSADKEVVCSYAPFVNTPWGNYIYISEVSEHFNNIKENPNNIEIMFLEDESKAASVILRKRLRYKVKASFIERGEVFDKIYDEFEKQTGGEGGIKTIRNMLDFHLVKLEFQKGRFVKGFGQAYDIENENVTHVGQIAAHTNSRINTNH</sequence>
<dbReference type="Pfam" id="PF10615">
    <property type="entry name" value="DUF2470"/>
    <property type="match status" value="1"/>
</dbReference>
<keyword evidence="1 4" id="KW-0560">Oxidoreductase</keyword>
<dbReference type="Proteomes" id="UP000333665">
    <property type="component" value="Unassembled WGS sequence"/>
</dbReference>
<feature type="domain" description="DUF2470" evidence="3">
    <location>
        <begin position="5"/>
        <end position="66"/>
    </location>
</feature>
<accession>A0A3Z9X1T7</accession>
<evidence type="ECO:0000313" key="4">
    <source>
        <dbReference type="EMBL" id="EAL8416542.1"/>
    </source>
</evidence>
<dbReference type="InterPro" id="IPR037119">
    <property type="entry name" value="Haem_oxidase_HugZ-like_sf"/>
</dbReference>
<evidence type="ECO:0000256" key="1">
    <source>
        <dbReference type="ARBA" id="ARBA00023002"/>
    </source>
</evidence>
<protein>
    <submittedName>
        <fullName evidence="4">HugZ family heme oxygenase</fullName>
        <ecNumber evidence="4">1.14.14.18</ecNumber>
    </submittedName>
</protein>
<dbReference type="InterPro" id="IPR012349">
    <property type="entry name" value="Split_barrel_FMN-bd"/>
</dbReference>
<dbReference type="GO" id="GO:0016627">
    <property type="term" value="F:oxidoreductase activity, acting on the CH-CH group of donors"/>
    <property type="evidence" value="ECO:0007669"/>
    <property type="project" value="TreeGrafter"/>
</dbReference>
<comment type="caution">
    <text evidence="4">The sequence shown here is derived from an EMBL/GenBank/DDBJ whole genome shotgun (WGS) entry which is preliminary data.</text>
</comment>
<gene>
    <name evidence="4" type="primary">hugZ</name>
    <name evidence="4" type="ORF">DYF97_03905</name>
</gene>
<evidence type="ECO:0000259" key="3">
    <source>
        <dbReference type="Pfam" id="PF10615"/>
    </source>
</evidence>
<reference evidence="4 5" key="1">
    <citation type="submission" date="2018-08" db="EMBL/GenBank/DDBJ databases">
        <authorList>
            <consortium name="NARMS: The National Antimicrobial Resistance Monitoring System"/>
        </authorList>
    </citation>
    <scope>NUCLEOTIDE SEQUENCE [LARGE SCALE GENOMIC DNA]</scope>
    <source>
        <strain evidence="4 5">FSIS11812579</strain>
    </source>
</reference>
<evidence type="ECO:0000313" key="5">
    <source>
        <dbReference type="Proteomes" id="UP000333665"/>
    </source>
</evidence>
<dbReference type="PANTHER" id="PTHR35176">
    <property type="entry name" value="HEME OXYGENASE HI_0854-RELATED"/>
    <property type="match status" value="1"/>
</dbReference>
<dbReference type="SUPFAM" id="SSF50475">
    <property type="entry name" value="FMN-binding split barrel"/>
    <property type="match status" value="2"/>
</dbReference>
<organism evidence="4 5">
    <name type="scientific">Campylobacter coli</name>
    <dbReference type="NCBI Taxonomy" id="195"/>
    <lineage>
        <taxon>Bacteria</taxon>
        <taxon>Pseudomonadati</taxon>
        <taxon>Campylobacterota</taxon>
        <taxon>Epsilonproteobacteria</taxon>
        <taxon>Campylobacterales</taxon>
        <taxon>Campylobacteraceae</taxon>
        <taxon>Campylobacter</taxon>
    </lineage>
</organism>
<dbReference type="Gene3D" id="3.20.180.10">
    <property type="entry name" value="PNP-oxidase-like"/>
    <property type="match status" value="1"/>
</dbReference>
<dbReference type="EC" id="1.14.14.18" evidence="4"/>
<dbReference type="NCBIfam" id="TIGR04109">
    <property type="entry name" value="heme_ox_HugZ"/>
    <property type="match status" value="1"/>
</dbReference>
<dbReference type="InterPro" id="IPR026324">
    <property type="entry name" value="Haem_oxygenase_HugZ"/>
</dbReference>
<feature type="domain" description="Pyridoxamine 5'-phosphate oxidase N-terminal" evidence="2">
    <location>
        <begin position="89"/>
        <end position="221"/>
    </location>
</feature>
<evidence type="ECO:0000259" key="2">
    <source>
        <dbReference type="Pfam" id="PF01243"/>
    </source>
</evidence>
<dbReference type="InterPro" id="IPR052019">
    <property type="entry name" value="F420H2_bilvrd_red/Heme_oxyg"/>
</dbReference>
<dbReference type="Pfam" id="PF01243">
    <property type="entry name" value="PNPOx_N"/>
    <property type="match status" value="1"/>
</dbReference>
<dbReference type="PANTHER" id="PTHR35176:SF6">
    <property type="entry name" value="HEME OXYGENASE HI_0854-RELATED"/>
    <property type="match status" value="1"/>
</dbReference>
<dbReference type="GO" id="GO:0004392">
    <property type="term" value="F:heme oxygenase (decyclizing) activity"/>
    <property type="evidence" value="ECO:0007669"/>
    <property type="project" value="UniProtKB-EC"/>
</dbReference>
<dbReference type="GO" id="GO:0005829">
    <property type="term" value="C:cytosol"/>
    <property type="evidence" value="ECO:0007669"/>
    <property type="project" value="TreeGrafter"/>
</dbReference>
<dbReference type="InterPro" id="IPR019595">
    <property type="entry name" value="DUF2470"/>
</dbReference>
<dbReference type="Gene3D" id="2.30.110.10">
    <property type="entry name" value="Electron Transport, Fmn-binding Protein, Chain A"/>
    <property type="match status" value="1"/>
</dbReference>
<dbReference type="EMBL" id="AACRQU010000006">
    <property type="protein sequence ID" value="EAL8416542.1"/>
    <property type="molecule type" value="Genomic_DNA"/>
</dbReference>
<dbReference type="GO" id="GO:0070967">
    <property type="term" value="F:coenzyme F420 binding"/>
    <property type="evidence" value="ECO:0007669"/>
    <property type="project" value="TreeGrafter"/>
</dbReference>
<name>A0A3Z9X1T7_CAMCO</name>
<dbReference type="InterPro" id="IPR011576">
    <property type="entry name" value="Pyridox_Oxase_N"/>
</dbReference>
<proteinExistence type="predicted"/>
<dbReference type="AlphaFoldDB" id="A0A3Z9X1T7"/>